<protein>
    <recommendedName>
        <fullName evidence="5">Golgin candidate 5</fullName>
    </recommendedName>
</protein>
<evidence type="ECO:0000256" key="2">
    <source>
        <dbReference type="SAM" id="MobiDB-lite"/>
    </source>
</evidence>
<dbReference type="PANTHER" id="PTHR47347:SF2">
    <property type="entry name" value="GOLGIN CANDIDATE 5"/>
    <property type="match status" value="1"/>
</dbReference>
<dbReference type="PANTHER" id="PTHR47347">
    <property type="entry name" value="GOLGIN CANDIDATE 5"/>
    <property type="match status" value="1"/>
</dbReference>
<feature type="coiled-coil region" evidence="1">
    <location>
        <begin position="44"/>
        <end position="71"/>
    </location>
</feature>
<proteinExistence type="predicted"/>
<feature type="coiled-coil region" evidence="1">
    <location>
        <begin position="103"/>
        <end position="137"/>
    </location>
</feature>
<name>A0AAD4ZN42_PRUDU</name>
<dbReference type="AlphaFoldDB" id="A0AAD4ZN42"/>
<accession>A0AAD4ZN42</accession>
<reference evidence="3 4" key="1">
    <citation type="journal article" date="2022" name="G3 (Bethesda)">
        <title>Whole-genome sequence and methylome profiling of the almond [Prunus dulcis (Mill.) D.A. Webb] cultivar 'Nonpareil'.</title>
        <authorList>
            <person name="D'Amico-Willman K.M."/>
            <person name="Ouma W.Z."/>
            <person name="Meulia T."/>
            <person name="Sideli G.M."/>
            <person name="Gradziel T.M."/>
            <person name="Fresnedo-Ramirez J."/>
        </authorList>
    </citation>
    <scope>NUCLEOTIDE SEQUENCE [LARGE SCALE GENOMIC DNA]</scope>
    <source>
        <strain evidence="3">Clone GOH B32 T37-40</strain>
    </source>
</reference>
<evidence type="ECO:0000313" key="4">
    <source>
        <dbReference type="Proteomes" id="UP001054821"/>
    </source>
</evidence>
<dbReference type="Proteomes" id="UP001054821">
    <property type="component" value="Chromosome 1"/>
</dbReference>
<keyword evidence="4" id="KW-1185">Reference proteome</keyword>
<evidence type="ECO:0000256" key="1">
    <source>
        <dbReference type="SAM" id="Coils"/>
    </source>
</evidence>
<keyword evidence="1" id="KW-0175">Coiled coil</keyword>
<organism evidence="3 4">
    <name type="scientific">Prunus dulcis</name>
    <name type="common">Almond</name>
    <name type="synonym">Amygdalus dulcis</name>
    <dbReference type="NCBI Taxonomy" id="3755"/>
    <lineage>
        <taxon>Eukaryota</taxon>
        <taxon>Viridiplantae</taxon>
        <taxon>Streptophyta</taxon>
        <taxon>Embryophyta</taxon>
        <taxon>Tracheophyta</taxon>
        <taxon>Spermatophyta</taxon>
        <taxon>Magnoliopsida</taxon>
        <taxon>eudicotyledons</taxon>
        <taxon>Gunneridae</taxon>
        <taxon>Pentapetalae</taxon>
        <taxon>rosids</taxon>
        <taxon>fabids</taxon>
        <taxon>Rosales</taxon>
        <taxon>Rosaceae</taxon>
        <taxon>Amygdaloideae</taxon>
        <taxon>Amygdaleae</taxon>
        <taxon>Prunus</taxon>
    </lineage>
</organism>
<evidence type="ECO:0000313" key="3">
    <source>
        <dbReference type="EMBL" id="KAI5351127.1"/>
    </source>
</evidence>
<dbReference type="EMBL" id="JAJFAZ020000001">
    <property type="protein sequence ID" value="KAI5351127.1"/>
    <property type="molecule type" value="Genomic_DNA"/>
</dbReference>
<gene>
    <name evidence="3" type="ORF">L3X38_004018</name>
</gene>
<dbReference type="InterPro" id="IPR022092">
    <property type="entry name" value="TMF_DNA-bd"/>
</dbReference>
<feature type="compositionally biased region" description="Basic and acidic residues" evidence="2">
    <location>
        <begin position="1"/>
        <end position="15"/>
    </location>
</feature>
<evidence type="ECO:0008006" key="5">
    <source>
        <dbReference type="Google" id="ProtNLM"/>
    </source>
</evidence>
<dbReference type="Pfam" id="PF12329">
    <property type="entry name" value="TMF_DNA_bd"/>
    <property type="match status" value="1"/>
</dbReference>
<comment type="caution">
    <text evidence="3">The sequence shown here is derived from an EMBL/GenBank/DDBJ whole genome shotgun (WGS) entry which is preliminary data.</text>
</comment>
<feature type="region of interest" description="Disordered" evidence="2">
    <location>
        <begin position="1"/>
        <end position="25"/>
    </location>
</feature>
<sequence>MKVEIGLRGKMRGEDESGGYSSKLNSTVHIHERKSNDAEVESLREEYHQRVATLERKVYALTKERDTLRREQNKKSDAAAFLKEKDEIINQVMAEGEELSKKQAAQEGQIRKLRAQIREFEEEKKGLITKLQHIEEQFGCGRLLACISSRPGQWLC</sequence>